<protein>
    <submittedName>
        <fullName evidence="2">Uncharacterized protein</fullName>
    </submittedName>
</protein>
<accession>A0A5A7MGT3</accession>
<reference evidence="2 3" key="1">
    <citation type="journal article" date="2019" name="Microbiol. Resour. Announc.">
        <title>Draft Genome Sequence of Comamonas testosteroni TA441, a Bacterium That Has a Cryptic Phenol Degradation Gene Cluster.</title>
        <authorList>
            <person name="Arai H."/>
            <person name="Ishii M."/>
        </authorList>
    </citation>
    <scope>NUCLEOTIDE SEQUENCE [LARGE SCALE GENOMIC DNA]</scope>
    <source>
        <strain evidence="2 3">TA441</strain>
    </source>
</reference>
<comment type="caution">
    <text evidence="2">The sequence shown here is derived from an EMBL/GenBank/DDBJ whole genome shotgun (WGS) entry which is preliminary data.</text>
</comment>
<evidence type="ECO:0000313" key="2">
    <source>
        <dbReference type="EMBL" id="GEQ76882.1"/>
    </source>
</evidence>
<evidence type="ECO:0000313" key="3">
    <source>
        <dbReference type="Proteomes" id="UP000323105"/>
    </source>
</evidence>
<sequence length="65" mass="7190">MHQLRSRRQRISDPYLLGTSKSVVDLETRDRLQTSAHPRQKSTVADSANVRGAPSAKLDSSGMPQ</sequence>
<organism evidence="2 3">
    <name type="scientific">Comamonas testosteroni</name>
    <name type="common">Pseudomonas testosteroni</name>
    <dbReference type="NCBI Taxonomy" id="285"/>
    <lineage>
        <taxon>Bacteria</taxon>
        <taxon>Pseudomonadati</taxon>
        <taxon>Pseudomonadota</taxon>
        <taxon>Betaproteobacteria</taxon>
        <taxon>Burkholderiales</taxon>
        <taxon>Comamonadaceae</taxon>
        <taxon>Comamonas</taxon>
    </lineage>
</organism>
<dbReference type="EMBL" id="BKBW01000008">
    <property type="protein sequence ID" value="GEQ76882.1"/>
    <property type="molecule type" value="Genomic_DNA"/>
</dbReference>
<feature type="compositionally biased region" description="Polar residues" evidence="1">
    <location>
        <begin position="33"/>
        <end position="46"/>
    </location>
</feature>
<dbReference type="AlphaFoldDB" id="A0A5A7MGT3"/>
<evidence type="ECO:0000256" key="1">
    <source>
        <dbReference type="SAM" id="MobiDB-lite"/>
    </source>
</evidence>
<gene>
    <name evidence="2" type="ORF">CTTA_3887</name>
</gene>
<feature type="region of interest" description="Disordered" evidence="1">
    <location>
        <begin position="31"/>
        <end position="65"/>
    </location>
</feature>
<proteinExistence type="predicted"/>
<name>A0A5A7MGT3_COMTE</name>
<dbReference type="Proteomes" id="UP000323105">
    <property type="component" value="Unassembled WGS sequence"/>
</dbReference>